<organism evidence="2 3">
    <name type="scientific">Neoroseomonas soli</name>
    <dbReference type="NCBI Taxonomy" id="1081025"/>
    <lineage>
        <taxon>Bacteria</taxon>
        <taxon>Pseudomonadati</taxon>
        <taxon>Pseudomonadota</taxon>
        <taxon>Alphaproteobacteria</taxon>
        <taxon>Acetobacterales</taxon>
        <taxon>Acetobacteraceae</taxon>
        <taxon>Neoroseomonas</taxon>
    </lineage>
</organism>
<gene>
    <name evidence="2" type="ORF">GXW76_18635</name>
</gene>
<dbReference type="AlphaFoldDB" id="A0A9X9X1C0"/>
<feature type="signal peptide" evidence="1">
    <location>
        <begin position="1"/>
        <end position="20"/>
    </location>
</feature>
<evidence type="ECO:0000313" key="2">
    <source>
        <dbReference type="EMBL" id="MBR0673199.1"/>
    </source>
</evidence>
<comment type="caution">
    <text evidence="2">The sequence shown here is derived from an EMBL/GenBank/DDBJ whole genome shotgun (WGS) entry which is preliminary data.</text>
</comment>
<dbReference type="GO" id="GO:0030973">
    <property type="term" value="F:molybdate ion binding"/>
    <property type="evidence" value="ECO:0007669"/>
    <property type="project" value="TreeGrafter"/>
</dbReference>
<dbReference type="RefSeq" id="WP_211863611.1">
    <property type="nucleotide sequence ID" value="NZ_JAAEDM010000062.1"/>
</dbReference>
<dbReference type="Proteomes" id="UP001138751">
    <property type="component" value="Unassembled WGS sequence"/>
</dbReference>
<reference evidence="2" key="1">
    <citation type="submission" date="2020-01" db="EMBL/GenBank/DDBJ databases">
        <authorList>
            <person name="Rat A."/>
        </authorList>
    </citation>
    <scope>NUCLEOTIDE SEQUENCE</scope>
    <source>
        <strain evidence="2">LMG 31231</strain>
    </source>
</reference>
<dbReference type="InterPro" id="IPR050682">
    <property type="entry name" value="ModA/WtpA"/>
</dbReference>
<dbReference type="SUPFAM" id="SSF53850">
    <property type="entry name" value="Periplasmic binding protein-like II"/>
    <property type="match status" value="1"/>
</dbReference>
<name>A0A9X9X1C0_9PROT</name>
<keyword evidence="3" id="KW-1185">Reference proteome</keyword>
<keyword evidence="1" id="KW-0732">Signal</keyword>
<sequence length="251" mass="25516">MRRRILLAALAAPRVVRAQAAPIRVLGTGAVAASAQDLAAGFTSRTGRAVTIETANAGVTARRLREGAAADLVLNSESQVERLAAEGLLDGATRRELGRMLIGAAVRRGAPKPDISSEAALRAAILAAPVIAHSDPATGATAGTHAARLIERLGIAEEMRARTLVFPGGGAAVQAVAEGRAALALSQVSEILAVPGAELVGPLPDSAQLVTAYLGAVASRAADREGALALLDHLTGPEGRARFRAAGFVTR</sequence>
<accession>A0A9X9X1C0</accession>
<dbReference type="PANTHER" id="PTHR30632:SF11">
    <property type="entry name" value="BLR4797 PROTEIN"/>
    <property type="match status" value="1"/>
</dbReference>
<dbReference type="Pfam" id="PF13531">
    <property type="entry name" value="SBP_bac_11"/>
    <property type="match status" value="1"/>
</dbReference>
<evidence type="ECO:0000256" key="1">
    <source>
        <dbReference type="SAM" id="SignalP"/>
    </source>
</evidence>
<protein>
    <submittedName>
        <fullName evidence="2">ABC transporter substrate-binding protein</fullName>
    </submittedName>
</protein>
<proteinExistence type="predicted"/>
<reference evidence="2" key="2">
    <citation type="journal article" date="2021" name="Syst. Appl. Microbiol.">
        <title>Roseomonas hellenica sp. nov., isolated from roots of wild-growing Alkanna tinctoria.</title>
        <authorList>
            <person name="Rat A."/>
            <person name="Naranjo H.D."/>
            <person name="Lebbe L."/>
            <person name="Cnockaert M."/>
            <person name="Krigas N."/>
            <person name="Grigoriadou K."/>
            <person name="Maloupa E."/>
            <person name="Willems A."/>
        </authorList>
    </citation>
    <scope>NUCLEOTIDE SEQUENCE</scope>
    <source>
        <strain evidence="2">LMG 31231</strain>
    </source>
</reference>
<feature type="chain" id="PRO_5040879697" evidence="1">
    <location>
        <begin position="21"/>
        <end position="251"/>
    </location>
</feature>
<evidence type="ECO:0000313" key="3">
    <source>
        <dbReference type="Proteomes" id="UP001138751"/>
    </source>
</evidence>
<dbReference type="EMBL" id="JAAEDM010000062">
    <property type="protein sequence ID" value="MBR0673199.1"/>
    <property type="molecule type" value="Genomic_DNA"/>
</dbReference>
<dbReference type="PANTHER" id="PTHR30632">
    <property type="entry name" value="MOLYBDATE-BINDING PERIPLASMIC PROTEIN"/>
    <property type="match status" value="1"/>
</dbReference>
<dbReference type="GO" id="GO:0015689">
    <property type="term" value="P:molybdate ion transport"/>
    <property type="evidence" value="ECO:0007669"/>
    <property type="project" value="TreeGrafter"/>
</dbReference>
<dbReference type="Gene3D" id="3.40.190.10">
    <property type="entry name" value="Periplasmic binding protein-like II"/>
    <property type="match status" value="2"/>
</dbReference>